<dbReference type="OrthoDB" id="4088121at2759"/>
<sequence length="149" mass="16055">MATQYKPATIAPLTPEQQTVLQTKQMLGFLALGSLSITTALMGRKSVISRKYVPLLFDSNNRPPNFNLVKDAAVAVGIATTMTVSTFAFTAVGFAWITGISSAKDFSIKMKSLMGGAEKELQYLNAPEDPELEQLENSISQAFSGSSKK</sequence>
<keyword evidence="1 4" id="KW-0812">Transmembrane</keyword>
<evidence type="ECO:0000256" key="2">
    <source>
        <dbReference type="ARBA" id="ARBA00022989"/>
    </source>
</evidence>
<feature type="transmembrane region" description="Helical" evidence="4">
    <location>
        <begin position="72"/>
        <end position="97"/>
    </location>
</feature>
<evidence type="ECO:0000256" key="4">
    <source>
        <dbReference type="RuleBase" id="RU367098"/>
    </source>
</evidence>
<keyword evidence="2 4" id="KW-1133">Transmembrane helix</keyword>
<name>A0A5E8C9A9_9ASCO</name>
<evidence type="ECO:0000256" key="3">
    <source>
        <dbReference type="ARBA" id="ARBA00023136"/>
    </source>
</evidence>
<keyword evidence="6" id="KW-1185">Reference proteome</keyword>
<dbReference type="AlphaFoldDB" id="A0A5E8C9A9"/>
<reference evidence="5 6" key="1">
    <citation type="submission" date="2019-09" db="EMBL/GenBank/DDBJ databases">
        <authorList>
            <person name="Brejova B."/>
        </authorList>
    </citation>
    <scope>NUCLEOTIDE SEQUENCE [LARGE SCALE GENOMIC DNA]</scope>
</reference>
<gene>
    <name evidence="4" type="primary">AIM11</name>
    <name evidence="5" type="ORF">SAPINGB_P006279</name>
</gene>
<feature type="transmembrane region" description="Helical" evidence="4">
    <location>
        <begin position="26"/>
        <end position="43"/>
    </location>
</feature>
<dbReference type="EMBL" id="CABVLU010000005">
    <property type="protein sequence ID" value="VVT58578.1"/>
    <property type="molecule type" value="Genomic_DNA"/>
</dbReference>
<dbReference type="PANTHER" id="PTHR39136">
    <property type="entry name" value="ALTERED INHERITANCE OF MITOCHONDRIA PROTEIN 11"/>
    <property type="match status" value="1"/>
</dbReference>
<evidence type="ECO:0000313" key="6">
    <source>
        <dbReference type="Proteomes" id="UP000398389"/>
    </source>
</evidence>
<dbReference type="InterPro" id="IPR038814">
    <property type="entry name" value="AIM11"/>
</dbReference>
<dbReference type="PANTHER" id="PTHR39136:SF1">
    <property type="entry name" value="ALTERED INHERITANCE OF MITOCHONDRIA PROTEIN 11"/>
    <property type="match status" value="1"/>
</dbReference>
<proteinExistence type="inferred from homology"/>
<accession>A0A5E8C9A9</accession>
<comment type="subcellular location">
    <subcellularLocation>
        <location evidence="4">Membrane</location>
        <topology evidence="4">Multi-pass membrane protein</topology>
    </subcellularLocation>
</comment>
<dbReference type="GO" id="GO:0016020">
    <property type="term" value="C:membrane"/>
    <property type="evidence" value="ECO:0007669"/>
    <property type="project" value="UniProtKB-SubCell"/>
</dbReference>
<evidence type="ECO:0000313" key="5">
    <source>
        <dbReference type="EMBL" id="VVT58578.1"/>
    </source>
</evidence>
<keyword evidence="3 4" id="KW-0472">Membrane</keyword>
<evidence type="ECO:0000256" key="1">
    <source>
        <dbReference type="ARBA" id="ARBA00022692"/>
    </source>
</evidence>
<comment type="similarity">
    <text evidence="4">Belongs to the AIM11 family.</text>
</comment>
<organism evidence="5 6">
    <name type="scientific">Magnusiomyces paraingens</name>
    <dbReference type="NCBI Taxonomy" id="2606893"/>
    <lineage>
        <taxon>Eukaryota</taxon>
        <taxon>Fungi</taxon>
        <taxon>Dikarya</taxon>
        <taxon>Ascomycota</taxon>
        <taxon>Saccharomycotina</taxon>
        <taxon>Dipodascomycetes</taxon>
        <taxon>Dipodascales</taxon>
        <taxon>Dipodascaceae</taxon>
        <taxon>Magnusiomyces</taxon>
    </lineage>
</organism>
<protein>
    <recommendedName>
        <fullName evidence="4">Altered inheritance of mitochondria protein 11</fullName>
    </recommendedName>
</protein>
<dbReference type="Proteomes" id="UP000398389">
    <property type="component" value="Unassembled WGS sequence"/>
</dbReference>
<dbReference type="GO" id="GO:0005739">
    <property type="term" value="C:mitochondrion"/>
    <property type="evidence" value="ECO:0007669"/>
    <property type="project" value="TreeGrafter"/>
</dbReference>